<dbReference type="OrthoDB" id="5244304at2"/>
<dbReference type="RefSeq" id="WP_068589347.1">
    <property type="nucleotide sequence ID" value="NZ_CP043611.1"/>
</dbReference>
<evidence type="ECO:0000256" key="1">
    <source>
        <dbReference type="SAM" id="MobiDB-lite"/>
    </source>
</evidence>
<name>A0A168Q7X0_9BACL</name>
<proteinExistence type="predicted"/>
<dbReference type="Pfam" id="PF14168">
    <property type="entry name" value="YjzC"/>
    <property type="match status" value="1"/>
</dbReference>
<accession>A0A168Q7X0</accession>
<dbReference type="Proteomes" id="UP000077355">
    <property type="component" value="Unassembled WGS sequence"/>
</dbReference>
<evidence type="ECO:0000313" key="2">
    <source>
        <dbReference type="EMBL" id="OAB47478.1"/>
    </source>
</evidence>
<comment type="caution">
    <text evidence="2">The sequence shown here is derived from an EMBL/GenBank/DDBJ whole genome shotgun (WGS) entry which is preliminary data.</text>
</comment>
<feature type="compositionally biased region" description="Basic and acidic residues" evidence="1">
    <location>
        <begin position="1"/>
        <end position="11"/>
    </location>
</feature>
<keyword evidence="3" id="KW-1185">Reference proteome</keyword>
<dbReference type="InterPro" id="IPR025549">
    <property type="entry name" value="YjzC"/>
</dbReference>
<feature type="compositionally biased region" description="Basic and acidic residues" evidence="1">
    <location>
        <begin position="36"/>
        <end position="53"/>
    </location>
</feature>
<protein>
    <recommendedName>
        <fullName evidence="4">YjzC family protein</fullName>
    </recommendedName>
</protein>
<evidence type="ECO:0000313" key="3">
    <source>
        <dbReference type="Proteomes" id="UP000077355"/>
    </source>
</evidence>
<feature type="region of interest" description="Disordered" evidence="1">
    <location>
        <begin position="36"/>
        <end position="64"/>
    </location>
</feature>
<gene>
    <name evidence="2" type="ORF">PBAT_07255</name>
</gene>
<dbReference type="AlphaFoldDB" id="A0A168Q7X0"/>
<feature type="compositionally biased region" description="Basic residues" evidence="1">
    <location>
        <begin position="54"/>
        <end position="64"/>
    </location>
</feature>
<feature type="region of interest" description="Disordered" evidence="1">
    <location>
        <begin position="1"/>
        <end position="21"/>
    </location>
</feature>
<reference evidence="2 3" key="1">
    <citation type="submission" date="2016-03" db="EMBL/GenBank/DDBJ databases">
        <title>Draft genome sequence of Paenibacillus antarcticus CECT 5836.</title>
        <authorList>
            <person name="Shin S.-K."/>
            <person name="Yi H."/>
        </authorList>
    </citation>
    <scope>NUCLEOTIDE SEQUENCE [LARGE SCALE GENOMIC DNA]</scope>
    <source>
        <strain evidence="2 3">CECT 5836</strain>
    </source>
</reference>
<sequence length="64" mass="7279">MGEGTEFKPGDKAPNNGHYMEFGDIGLETTIVDPKHVTLRKGERFPDTSNKDRVWKKKHKGKSH</sequence>
<organism evidence="2 3">
    <name type="scientific">Paenibacillus antarcticus</name>
    <dbReference type="NCBI Taxonomy" id="253703"/>
    <lineage>
        <taxon>Bacteria</taxon>
        <taxon>Bacillati</taxon>
        <taxon>Bacillota</taxon>
        <taxon>Bacilli</taxon>
        <taxon>Bacillales</taxon>
        <taxon>Paenibacillaceae</taxon>
        <taxon>Paenibacillus</taxon>
    </lineage>
</organism>
<evidence type="ECO:0008006" key="4">
    <source>
        <dbReference type="Google" id="ProtNLM"/>
    </source>
</evidence>
<dbReference type="EMBL" id="LVJI01000007">
    <property type="protein sequence ID" value="OAB47478.1"/>
    <property type="molecule type" value="Genomic_DNA"/>
</dbReference>